<keyword evidence="2" id="KW-1185">Reference proteome</keyword>
<evidence type="ECO:0000313" key="1">
    <source>
        <dbReference type="EMBL" id="MED6173156.1"/>
    </source>
</evidence>
<organism evidence="1 2">
    <name type="scientific">Stylosanthes scabra</name>
    <dbReference type="NCBI Taxonomy" id="79078"/>
    <lineage>
        <taxon>Eukaryota</taxon>
        <taxon>Viridiplantae</taxon>
        <taxon>Streptophyta</taxon>
        <taxon>Embryophyta</taxon>
        <taxon>Tracheophyta</taxon>
        <taxon>Spermatophyta</taxon>
        <taxon>Magnoliopsida</taxon>
        <taxon>eudicotyledons</taxon>
        <taxon>Gunneridae</taxon>
        <taxon>Pentapetalae</taxon>
        <taxon>rosids</taxon>
        <taxon>fabids</taxon>
        <taxon>Fabales</taxon>
        <taxon>Fabaceae</taxon>
        <taxon>Papilionoideae</taxon>
        <taxon>50 kb inversion clade</taxon>
        <taxon>dalbergioids sensu lato</taxon>
        <taxon>Dalbergieae</taxon>
        <taxon>Pterocarpus clade</taxon>
        <taxon>Stylosanthes</taxon>
    </lineage>
</organism>
<proteinExistence type="predicted"/>
<accession>A0ABU6VLF3</accession>
<reference evidence="1 2" key="1">
    <citation type="journal article" date="2023" name="Plants (Basel)">
        <title>Bridging the Gap: Combining Genomics and Transcriptomics Approaches to Understand Stylosanthes scabra, an Orphan Legume from the Brazilian Caatinga.</title>
        <authorList>
            <person name="Ferreira-Neto J.R.C."/>
            <person name="da Silva M.D."/>
            <person name="Binneck E."/>
            <person name="de Melo N.F."/>
            <person name="da Silva R.H."/>
            <person name="de Melo A.L.T.M."/>
            <person name="Pandolfi V."/>
            <person name="Bustamante F.O."/>
            <person name="Brasileiro-Vidal A.C."/>
            <person name="Benko-Iseppon A.M."/>
        </authorList>
    </citation>
    <scope>NUCLEOTIDE SEQUENCE [LARGE SCALE GENOMIC DNA]</scope>
    <source>
        <tissue evidence="1">Leaves</tissue>
    </source>
</reference>
<protein>
    <submittedName>
        <fullName evidence="1">Uncharacterized protein</fullName>
    </submittedName>
</protein>
<evidence type="ECO:0000313" key="2">
    <source>
        <dbReference type="Proteomes" id="UP001341840"/>
    </source>
</evidence>
<comment type="caution">
    <text evidence="1">The sequence shown here is derived from an EMBL/GenBank/DDBJ whole genome shotgun (WGS) entry which is preliminary data.</text>
</comment>
<name>A0ABU6VLF3_9FABA</name>
<dbReference type="EMBL" id="JASCZI010151489">
    <property type="protein sequence ID" value="MED6173156.1"/>
    <property type="molecule type" value="Genomic_DNA"/>
</dbReference>
<gene>
    <name evidence="1" type="ORF">PIB30_056604</name>
</gene>
<sequence length="81" mass="9222">MLHPSIYRRISHARQVRQPDISTVAPFVEGFYCVCALVVGQRRPSLDVMVVVQCGREEDHRHSRMCPVDSVMDISPVSRVD</sequence>
<dbReference type="Proteomes" id="UP001341840">
    <property type="component" value="Unassembled WGS sequence"/>
</dbReference>